<comment type="caution">
    <text evidence="4">The sequence shown here is derived from an EMBL/GenBank/DDBJ whole genome shotgun (WGS) entry which is preliminary data.</text>
</comment>
<sequence length="138" mass="15509">MTKNDKLEILIKQPDDQTAGEPGWLTQAGEGELLLDVCQDKNNIYVVSAIAGAKPEDLEIALNNDMLTIRGQRQQDSEVEEKDFFYRECYWGSFSRSIILPTEIKADKISAVLKNGVLTVTLPKAKNRQNIPIKISEE</sequence>
<protein>
    <recommendedName>
        <fullName evidence="3">SHSP domain-containing protein</fullName>
    </recommendedName>
</protein>
<dbReference type="PROSITE" id="PS01031">
    <property type="entry name" value="SHSP"/>
    <property type="match status" value="1"/>
</dbReference>
<evidence type="ECO:0000313" key="4">
    <source>
        <dbReference type="EMBL" id="OGY43018.1"/>
    </source>
</evidence>
<dbReference type="Proteomes" id="UP000178930">
    <property type="component" value="Unassembled WGS sequence"/>
</dbReference>
<dbReference type="CDD" id="cd06464">
    <property type="entry name" value="ACD_sHsps-like"/>
    <property type="match status" value="1"/>
</dbReference>
<reference evidence="4 5" key="1">
    <citation type="journal article" date="2016" name="Nat. Commun.">
        <title>Thousands of microbial genomes shed light on interconnected biogeochemical processes in an aquifer system.</title>
        <authorList>
            <person name="Anantharaman K."/>
            <person name="Brown C.T."/>
            <person name="Hug L.A."/>
            <person name="Sharon I."/>
            <person name="Castelle C.J."/>
            <person name="Probst A.J."/>
            <person name="Thomas B.C."/>
            <person name="Singh A."/>
            <person name="Wilkins M.J."/>
            <person name="Karaoz U."/>
            <person name="Brodie E.L."/>
            <person name="Williams K.H."/>
            <person name="Hubbard S.S."/>
            <person name="Banfield J.F."/>
        </authorList>
    </citation>
    <scope>NUCLEOTIDE SEQUENCE [LARGE SCALE GENOMIC DNA]</scope>
</reference>
<comment type="similarity">
    <text evidence="1 2">Belongs to the small heat shock protein (HSP20) family.</text>
</comment>
<dbReference type="InterPro" id="IPR008978">
    <property type="entry name" value="HSP20-like_chaperone"/>
</dbReference>
<evidence type="ECO:0000313" key="5">
    <source>
        <dbReference type="Proteomes" id="UP000178930"/>
    </source>
</evidence>
<name>A0A1G1XSM4_9BACT</name>
<accession>A0A1G1XSM4</accession>
<evidence type="ECO:0000256" key="2">
    <source>
        <dbReference type="RuleBase" id="RU003616"/>
    </source>
</evidence>
<dbReference type="InterPro" id="IPR002068">
    <property type="entry name" value="A-crystallin/Hsp20_dom"/>
</dbReference>
<dbReference type="SUPFAM" id="SSF49764">
    <property type="entry name" value="HSP20-like chaperones"/>
    <property type="match status" value="1"/>
</dbReference>
<dbReference type="STRING" id="1797532.A2729_05645"/>
<dbReference type="InterPro" id="IPR031107">
    <property type="entry name" value="Small_HSP"/>
</dbReference>
<gene>
    <name evidence="4" type="ORF">A2729_05645</name>
</gene>
<dbReference type="AlphaFoldDB" id="A0A1G1XSM4"/>
<dbReference type="Gene3D" id="2.60.40.790">
    <property type="match status" value="1"/>
</dbReference>
<dbReference type="Pfam" id="PF00011">
    <property type="entry name" value="HSP20"/>
    <property type="match status" value="1"/>
</dbReference>
<dbReference type="PANTHER" id="PTHR11527">
    <property type="entry name" value="HEAT-SHOCK PROTEIN 20 FAMILY MEMBER"/>
    <property type="match status" value="1"/>
</dbReference>
<dbReference type="EMBL" id="MHIB01000046">
    <property type="protein sequence ID" value="OGY43018.1"/>
    <property type="molecule type" value="Genomic_DNA"/>
</dbReference>
<evidence type="ECO:0000256" key="1">
    <source>
        <dbReference type="PROSITE-ProRule" id="PRU00285"/>
    </source>
</evidence>
<evidence type="ECO:0000259" key="3">
    <source>
        <dbReference type="PROSITE" id="PS01031"/>
    </source>
</evidence>
<proteinExistence type="inferred from homology"/>
<feature type="domain" description="SHSP" evidence="3">
    <location>
        <begin position="26"/>
        <end position="138"/>
    </location>
</feature>
<organism evidence="4 5">
    <name type="scientific">Candidatus Buchananbacteria bacterium RIFCSPHIGHO2_01_FULL_39_14</name>
    <dbReference type="NCBI Taxonomy" id="1797532"/>
    <lineage>
        <taxon>Bacteria</taxon>
        <taxon>Candidatus Buchananiibacteriota</taxon>
    </lineage>
</organism>